<dbReference type="InterPro" id="IPR036388">
    <property type="entry name" value="WH-like_DNA-bd_sf"/>
</dbReference>
<dbReference type="EMBL" id="CP136600">
    <property type="protein sequence ID" value="WOH38640.1"/>
    <property type="molecule type" value="Genomic_DNA"/>
</dbReference>
<keyword evidence="7" id="KW-1185">Reference proteome</keyword>
<name>A0ABZ0GS47_9GAMM</name>
<dbReference type="PANTHER" id="PTHR30118:SF15">
    <property type="entry name" value="TRANSCRIPTIONAL REGULATORY PROTEIN"/>
    <property type="match status" value="1"/>
</dbReference>
<evidence type="ECO:0000256" key="1">
    <source>
        <dbReference type="ARBA" id="ARBA00009437"/>
    </source>
</evidence>
<dbReference type="PRINTS" id="PR00039">
    <property type="entry name" value="HTHLYSR"/>
</dbReference>
<dbReference type="SUPFAM" id="SSF53850">
    <property type="entry name" value="Periplasmic binding protein-like II"/>
    <property type="match status" value="1"/>
</dbReference>
<dbReference type="InterPro" id="IPR005119">
    <property type="entry name" value="LysR_subst-bd"/>
</dbReference>
<dbReference type="PROSITE" id="PS50931">
    <property type="entry name" value="HTH_LYSR"/>
    <property type="match status" value="1"/>
</dbReference>
<dbReference type="PANTHER" id="PTHR30118">
    <property type="entry name" value="HTH-TYPE TRANSCRIPTIONAL REGULATOR LEUO-RELATED"/>
    <property type="match status" value="1"/>
</dbReference>
<dbReference type="RefSeq" id="WP_348397409.1">
    <property type="nucleotide sequence ID" value="NZ_CP136600.1"/>
</dbReference>
<accession>A0ABZ0GS47</accession>
<protein>
    <submittedName>
        <fullName evidence="6">LysR family transcriptional regulator</fullName>
    </submittedName>
</protein>
<keyword evidence="2" id="KW-0805">Transcription regulation</keyword>
<dbReference type="InterPro" id="IPR050389">
    <property type="entry name" value="LysR-type_TF"/>
</dbReference>
<evidence type="ECO:0000256" key="4">
    <source>
        <dbReference type="ARBA" id="ARBA00023163"/>
    </source>
</evidence>
<dbReference type="InterPro" id="IPR036390">
    <property type="entry name" value="WH_DNA-bd_sf"/>
</dbReference>
<organism evidence="6 7">
    <name type="scientific">Thalassotalea fonticola</name>
    <dbReference type="NCBI Taxonomy" id="3065649"/>
    <lineage>
        <taxon>Bacteria</taxon>
        <taxon>Pseudomonadati</taxon>
        <taxon>Pseudomonadota</taxon>
        <taxon>Gammaproteobacteria</taxon>
        <taxon>Alteromonadales</taxon>
        <taxon>Colwelliaceae</taxon>
        <taxon>Thalassotalea</taxon>
    </lineage>
</organism>
<keyword evidence="3" id="KW-0238">DNA-binding</keyword>
<sequence>MESEQILSRIDLNLLIALSVLLKERNVSRAADKLFISQPAMSKTLQRLRDTFDDPMFYRTSDGMMPTEKAQYLGKQLPHIIARLEKLVSLPDFSAALCDKTFSISIPPLLAHGCILDLYERLTIDAPNVSISEHPPMSNPFQLMENGELDFAIYSSSDVPALFSATYLGNVDLSIYAGLQHSLASKDKVTLEDCLQYQFVNLIVESHSKVAFSHPVESFLIKKGVERKIKFSSHQLQVILDILQTTDNLLIAPEKLASKTNTVAKYVPVFHFDLPKRERLKFYLVEHKRTQDSAAHAWFKKLLIDNLSNFNQ</sequence>
<evidence type="ECO:0000256" key="2">
    <source>
        <dbReference type="ARBA" id="ARBA00023015"/>
    </source>
</evidence>
<dbReference type="Pfam" id="PF03466">
    <property type="entry name" value="LysR_substrate"/>
    <property type="match status" value="1"/>
</dbReference>
<dbReference type="InterPro" id="IPR000847">
    <property type="entry name" value="LysR_HTH_N"/>
</dbReference>
<dbReference type="SUPFAM" id="SSF46785">
    <property type="entry name" value="Winged helix' DNA-binding domain"/>
    <property type="match status" value="1"/>
</dbReference>
<comment type="similarity">
    <text evidence="1">Belongs to the LysR transcriptional regulatory family.</text>
</comment>
<evidence type="ECO:0000259" key="5">
    <source>
        <dbReference type="PROSITE" id="PS50931"/>
    </source>
</evidence>
<evidence type="ECO:0000313" key="6">
    <source>
        <dbReference type="EMBL" id="WOH38640.1"/>
    </source>
</evidence>
<evidence type="ECO:0000313" key="7">
    <source>
        <dbReference type="Proteomes" id="UP001301442"/>
    </source>
</evidence>
<dbReference type="Gene3D" id="1.10.10.10">
    <property type="entry name" value="Winged helix-like DNA-binding domain superfamily/Winged helix DNA-binding domain"/>
    <property type="match status" value="1"/>
</dbReference>
<dbReference type="Proteomes" id="UP001301442">
    <property type="component" value="Chromosome"/>
</dbReference>
<gene>
    <name evidence="6" type="ORF">RI844_05315</name>
</gene>
<feature type="domain" description="HTH lysR-type" evidence="5">
    <location>
        <begin position="10"/>
        <end position="67"/>
    </location>
</feature>
<keyword evidence="4" id="KW-0804">Transcription</keyword>
<dbReference type="Gene3D" id="3.40.190.10">
    <property type="entry name" value="Periplasmic binding protein-like II"/>
    <property type="match status" value="2"/>
</dbReference>
<evidence type="ECO:0000256" key="3">
    <source>
        <dbReference type="ARBA" id="ARBA00023125"/>
    </source>
</evidence>
<proteinExistence type="inferred from homology"/>
<dbReference type="Pfam" id="PF00126">
    <property type="entry name" value="HTH_1"/>
    <property type="match status" value="1"/>
</dbReference>
<reference evidence="6 7" key="1">
    <citation type="submission" date="2023-09" db="EMBL/GenBank/DDBJ databases">
        <authorList>
            <person name="Qi X."/>
        </authorList>
    </citation>
    <scope>NUCLEOTIDE SEQUENCE [LARGE SCALE GENOMIC DNA]</scope>
    <source>
        <strain evidence="6 7">S1-1</strain>
    </source>
</reference>